<dbReference type="PROSITE" id="PS51687">
    <property type="entry name" value="SAM_MT_RNA_M5U"/>
    <property type="match status" value="1"/>
</dbReference>
<dbReference type="PROSITE" id="PS50926">
    <property type="entry name" value="TRAM"/>
    <property type="match status" value="1"/>
</dbReference>
<dbReference type="PANTHER" id="PTHR11061:SF30">
    <property type="entry name" value="TRNA (URACIL(54)-C(5))-METHYLTRANSFERASE"/>
    <property type="match status" value="1"/>
</dbReference>
<feature type="active site" description="Nucleophile" evidence="4">
    <location>
        <position position="416"/>
    </location>
</feature>
<evidence type="ECO:0000256" key="3">
    <source>
        <dbReference type="ARBA" id="ARBA00022691"/>
    </source>
</evidence>
<protein>
    <submittedName>
        <fullName evidence="7">23S rRNA (Uracil(1939)-C(5))-methyltransferase RlmD</fullName>
        <ecNumber evidence="7">2.1.1.190</ecNumber>
    </submittedName>
</protein>
<proteinExistence type="inferred from homology"/>
<dbReference type="PANTHER" id="PTHR11061">
    <property type="entry name" value="RNA M5U METHYLTRANSFERASE"/>
    <property type="match status" value="1"/>
</dbReference>
<dbReference type="Gene3D" id="2.40.50.1070">
    <property type="match status" value="1"/>
</dbReference>
<feature type="binding site" evidence="4">
    <location>
        <position position="291"/>
    </location>
    <ligand>
        <name>S-adenosyl-L-methionine</name>
        <dbReference type="ChEBI" id="CHEBI:59789"/>
    </ligand>
</feature>
<dbReference type="AlphaFoldDB" id="A0A9D1CPC5"/>
<sequence length="462" mass="50582">MFHVKQQDYPVRLGQVLDLTVTGYASEGQGVARVEGLAVFVAGAIRGETVRVQIEHLGHTAAYGRILQVLEPSPHRVPPGCPQAGACGGCVFWHMDYEEELYAKARRVTDALNRIGGQSLELVPIVPSPRETGYRNKAQYPVALVHGKATAGFFRPRTHQVLDVGRCRIQGSAADRAKDTVVRWMRDNRVAPYDEKTRQGLVRHIYVRTASVTGQVLVCLVVNGDGIPQEMALVENLLKNVDNLGTVVLSIHKKPGNAVLGDRFRTLYGPGYIEDRLCGLTFRLSPRSFYQVNHDQAQQLYEAAVELAALTGTETAVDLYCGTGTISLVLARKAGRVIGVEIIDQAVADARENARRNGMTNAEFRCADASQAAAQLAAEGIRPDVIVVDPPRKGLDETVIDAMARMAPDRIVYISCDPATLARDAARLNHHGYRLTTAQAFDMFPKCAHVETLVQLRRTGEP</sequence>
<dbReference type="InterPro" id="IPR029063">
    <property type="entry name" value="SAM-dependent_MTases_sf"/>
</dbReference>
<dbReference type="SUPFAM" id="SSF50249">
    <property type="entry name" value="Nucleic acid-binding proteins"/>
    <property type="match status" value="1"/>
</dbReference>
<dbReference type="CDD" id="cd02440">
    <property type="entry name" value="AdoMet_MTases"/>
    <property type="match status" value="1"/>
</dbReference>
<dbReference type="EC" id="2.1.1.190" evidence="7"/>
<evidence type="ECO:0000256" key="4">
    <source>
        <dbReference type="PROSITE-ProRule" id="PRU01024"/>
    </source>
</evidence>
<reference evidence="7" key="2">
    <citation type="journal article" date="2021" name="PeerJ">
        <title>Extensive microbial diversity within the chicken gut microbiome revealed by metagenomics and culture.</title>
        <authorList>
            <person name="Gilroy R."/>
            <person name="Ravi A."/>
            <person name="Getino M."/>
            <person name="Pursley I."/>
            <person name="Horton D.L."/>
            <person name="Alikhan N.F."/>
            <person name="Baker D."/>
            <person name="Gharbi K."/>
            <person name="Hall N."/>
            <person name="Watson M."/>
            <person name="Adriaenssens E.M."/>
            <person name="Foster-Nyarko E."/>
            <person name="Jarju S."/>
            <person name="Secka A."/>
            <person name="Antonio M."/>
            <person name="Oren A."/>
            <person name="Chaudhuri R.R."/>
            <person name="La Ragione R."/>
            <person name="Hildebrand F."/>
            <person name="Pallen M.J."/>
        </authorList>
    </citation>
    <scope>NUCLEOTIDE SEQUENCE</scope>
    <source>
        <strain evidence="7">ChiSjej2B20-13462</strain>
    </source>
</reference>
<evidence type="ECO:0000313" key="8">
    <source>
        <dbReference type="Proteomes" id="UP000886874"/>
    </source>
</evidence>
<evidence type="ECO:0000259" key="6">
    <source>
        <dbReference type="PROSITE" id="PS50926"/>
    </source>
</evidence>
<accession>A0A9D1CPC5</accession>
<dbReference type="InterPro" id="IPR012340">
    <property type="entry name" value="NA-bd_OB-fold"/>
</dbReference>
<gene>
    <name evidence="7" type="primary">rlmD</name>
    <name evidence="7" type="ORF">IAA67_03020</name>
</gene>
<keyword evidence="1 4" id="KW-0489">Methyltransferase</keyword>
<evidence type="ECO:0000256" key="1">
    <source>
        <dbReference type="ARBA" id="ARBA00022603"/>
    </source>
</evidence>
<keyword evidence="3 4" id="KW-0949">S-adenosyl-L-methionine</keyword>
<name>A0A9D1CPC5_9FIRM</name>
<evidence type="ECO:0000256" key="5">
    <source>
        <dbReference type="PROSITE-ProRule" id="PRU10015"/>
    </source>
</evidence>
<comment type="caution">
    <text evidence="7">The sequence shown here is derived from an EMBL/GenBank/DDBJ whole genome shotgun (WGS) entry which is preliminary data.</text>
</comment>
<feature type="binding site" evidence="4">
    <location>
        <position position="389"/>
    </location>
    <ligand>
        <name>S-adenosyl-L-methionine</name>
        <dbReference type="ChEBI" id="CHEBI:59789"/>
    </ligand>
</feature>
<dbReference type="FunFam" id="3.40.50.150:FF:000009">
    <property type="entry name" value="23S rRNA (Uracil(1939)-C(5))-methyltransferase RlmD"/>
    <property type="match status" value="1"/>
</dbReference>
<feature type="binding site" evidence="4">
    <location>
        <position position="341"/>
    </location>
    <ligand>
        <name>S-adenosyl-L-methionine</name>
        <dbReference type="ChEBI" id="CHEBI:59789"/>
    </ligand>
</feature>
<dbReference type="Gene3D" id="2.40.50.140">
    <property type="entry name" value="Nucleic acid-binding proteins"/>
    <property type="match status" value="1"/>
</dbReference>
<dbReference type="InterPro" id="IPR002792">
    <property type="entry name" value="TRAM_dom"/>
</dbReference>
<evidence type="ECO:0000313" key="7">
    <source>
        <dbReference type="EMBL" id="HIQ69289.1"/>
    </source>
</evidence>
<feature type="active site" evidence="5">
    <location>
        <position position="416"/>
    </location>
</feature>
<dbReference type="EMBL" id="DVFN01000046">
    <property type="protein sequence ID" value="HIQ69289.1"/>
    <property type="molecule type" value="Genomic_DNA"/>
</dbReference>
<dbReference type="InterPro" id="IPR010280">
    <property type="entry name" value="U5_MeTrfase_fam"/>
</dbReference>
<comment type="similarity">
    <text evidence="4">Belongs to the class I-like SAM-binding methyltransferase superfamily. RNA M5U methyltransferase family.</text>
</comment>
<reference evidence="7" key="1">
    <citation type="submission" date="2020-10" db="EMBL/GenBank/DDBJ databases">
        <authorList>
            <person name="Gilroy R."/>
        </authorList>
    </citation>
    <scope>NUCLEOTIDE SEQUENCE</scope>
    <source>
        <strain evidence="7">ChiSjej2B20-13462</strain>
    </source>
</reference>
<dbReference type="GO" id="GO:0070041">
    <property type="term" value="F:rRNA (uridine-C5-)-methyltransferase activity"/>
    <property type="evidence" value="ECO:0007669"/>
    <property type="project" value="TreeGrafter"/>
</dbReference>
<evidence type="ECO:0000256" key="2">
    <source>
        <dbReference type="ARBA" id="ARBA00022679"/>
    </source>
</evidence>
<keyword evidence="2 4" id="KW-0808">Transferase</keyword>
<dbReference type="Pfam" id="PF01938">
    <property type="entry name" value="TRAM"/>
    <property type="match status" value="1"/>
</dbReference>
<dbReference type="Proteomes" id="UP000886874">
    <property type="component" value="Unassembled WGS sequence"/>
</dbReference>
<dbReference type="SUPFAM" id="SSF53335">
    <property type="entry name" value="S-adenosyl-L-methionine-dependent methyltransferases"/>
    <property type="match status" value="1"/>
</dbReference>
<dbReference type="FunFam" id="2.40.50.1070:FF:000003">
    <property type="entry name" value="23S rRNA (Uracil-5-)-methyltransferase RumA"/>
    <property type="match status" value="1"/>
</dbReference>
<dbReference type="Pfam" id="PF05958">
    <property type="entry name" value="tRNA_U5-meth_tr"/>
    <property type="match status" value="1"/>
</dbReference>
<dbReference type="GO" id="GO:0070475">
    <property type="term" value="P:rRNA base methylation"/>
    <property type="evidence" value="ECO:0007669"/>
    <property type="project" value="TreeGrafter"/>
</dbReference>
<dbReference type="InterPro" id="IPR030390">
    <property type="entry name" value="MeTrfase_TrmA_AS"/>
</dbReference>
<dbReference type="NCBIfam" id="TIGR00479">
    <property type="entry name" value="rumA"/>
    <property type="match status" value="1"/>
</dbReference>
<feature type="domain" description="TRAM" evidence="6">
    <location>
        <begin position="10"/>
        <end position="68"/>
    </location>
</feature>
<dbReference type="Gene3D" id="3.40.50.150">
    <property type="entry name" value="Vaccinia Virus protein VP39"/>
    <property type="match status" value="1"/>
</dbReference>
<organism evidence="7 8">
    <name type="scientific">Candidatus Avoscillospira stercorigallinarum</name>
    <dbReference type="NCBI Taxonomy" id="2840708"/>
    <lineage>
        <taxon>Bacteria</taxon>
        <taxon>Bacillati</taxon>
        <taxon>Bacillota</taxon>
        <taxon>Clostridia</taxon>
        <taxon>Eubacteriales</taxon>
        <taxon>Oscillospiraceae</taxon>
        <taxon>Oscillospiraceae incertae sedis</taxon>
        <taxon>Candidatus Avoscillospira</taxon>
    </lineage>
</organism>
<dbReference type="PROSITE" id="PS01230">
    <property type="entry name" value="TRMA_1"/>
    <property type="match status" value="1"/>
</dbReference>
<feature type="binding site" evidence="4">
    <location>
        <position position="320"/>
    </location>
    <ligand>
        <name>S-adenosyl-L-methionine</name>
        <dbReference type="ChEBI" id="CHEBI:59789"/>
    </ligand>
</feature>